<dbReference type="AlphaFoldDB" id="A0A1L8MMZ2"/>
<sequence length="236" mass="25875">MKVIRVQNQVEGGQVAFNLLKEAMADGAKTLGLATGSTPLAFYKEVVASDLDFTDMTSINLDEYVGLAKEHDQSYDYFMRDNLFNAKPFKENFLPNGLASDLDAEVKAYDGVIAEHPIDFQILGIGRNGHIGFNEPGTSFEMTTHVVDLQESTIEANSRFFASREDVPKQAISMGIASIMKSKTIILMAFGKEKAHAIKEMITGPVTEDLPASVLQKHDNVIVIVDQEAASELESL</sequence>
<feature type="domain" description="Glucosamine/galactosamine-6-phosphate isomerase" evidence="5">
    <location>
        <begin position="20"/>
        <end position="221"/>
    </location>
</feature>
<evidence type="ECO:0000256" key="4">
    <source>
        <dbReference type="HAMAP-Rule" id="MF_01241"/>
    </source>
</evidence>
<dbReference type="CDD" id="cd01399">
    <property type="entry name" value="GlcN6P_deaminase"/>
    <property type="match status" value="1"/>
</dbReference>
<dbReference type="EC" id="3.5.99.6" evidence="4"/>
<dbReference type="FunFam" id="3.40.50.1360:FF:000003">
    <property type="entry name" value="Glucosamine-6-phosphate deaminase"/>
    <property type="match status" value="1"/>
</dbReference>
<dbReference type="RefSeq" id="WP_071792766.1">
    <property type="nucleotide sequence ID" value="NZ_LZDD01000001.1"/>
</dbReference>
<comment type="caution">
    <text evidence="6">The sequence shown here is derived from an EMBL/GenBank/DDBJ whole genome shotgun (WGS) entry which is preliminary data.</text>
</comment>
<feature type="active site" description="Proton acceptor; for enolization step" evidence="4">
    <location>
        <position position="62"/>
    </location>
</feature>
<comment type="catalytic activity">
    <reaction evidence="1 4">
        <text>alpha-D-glucosamine 6-phosphate + H2O = beta-D-fructose 6-phosphate + NH4(+)</text>
        <dbReference type="Rhea" id="RHEA:12172"/>
        <dbReference type="ChEBI" id="CHEBI:15377"/>
        <dbReference type="ChEBI" id="CHEBI:28938"/>
        <dbReference type="ChEBI" id="CHEBI:57634"/>
        <dbReference type="ChEBI" id="CHEBI:75989"/>
        <dbReference type="EC" id="3.5.99.6"/>
    </reaction>
</comment>
<dbReference type="NCBIfam" id="TIGR00502">
    <property type="entry name" value="nagB"/>
    <property type="match status" value="1"/>
</dbReference>
<reference evidence="7" key="1">
    <citation type="submission" date="2016-06" db="EMBL/GenBank/DDBJ databases">
        <authorList>
            <person name="de Vries S.P.W."/>
            <person name="Hadjirin N.F."/>
            <person name="Lay E.M."/>
            <person name="Zadoks R.N."/>
            <person name="Peacock S.J."/>
            <person name="Parkhill J."/>
            <person name="Grant A.J."/>
            <person name="Mcdougall S."/>
            <person name="Holmes M.A."/>
        </authorList>
    </citation>
    <scope>NUCLEOTIDE SEQUENCE [LARGE SCALE GENOMIC DNA]</scope>
    <source>
        <strain evidence="7">NZ1587</strain>
    </source>
</reference>
<dbReference type="InterPro" id="IPR006148">
    <property type="entry name" value="Glc/Gal-6P_isomerase"/>
</dbReference>
<organism evidence="6 7">
    <name type="scientific">Streptococcus bovimastitidis</name>
    <dbReference type="NCBI Taxonomy" id="1856638"/>
    <lineage>
        <taxon>Bacteria</taxon>
        <taxon>Bacillati</taxon>
        <taxon>Bacillota</taxon>
        <taxon>Bacilli</taxon>
        <taxon>Lactobacillales</taxon>
        <taxon>Streptococcaceae</taxon>
        <taxon>Streptococcus</taxon>
    </lineage>
</organism>
<dbReference type="PANTHER" id="PTHR11280">
    <property type="entry name" value="GLUCOSAMINE-6-PHOSPHATE ISOMERASE"/>
    <property type="match status" value="1"/>
</dbReference>
<comment type="caution">
    <text evidence="4">Lacks conserved residue(s) required for the propagation of feature annotation.</text>
</comment>
<dbReference type="STRING" id="1856638.A9Q68_00790"/>
<evidence type="ECO:0000259" key="5">
    <source>
        <dbReference type="Pfam" id="PF01182"/>
    </source>
</evidence>
<dbReference type="UniPathway" id="UPA00629">
    <property type="reaction ID" value="UER00684"/>
</dbReference>
<dbReference type="GO" id="GO:0004342">
    <property type="term" value="F:glucosamine-6-phosphate deaminase activity"/>
    <property type="evidence" value="ECO:0007669"/>
    <property type="project" value="UniProtKB-UniRule"/>
</dbReference>
<keyword evidence="3 4" id="KW-0119">Carbohydrate metabolism</keyword>
<keyword evidence="7" id="KW-1185">Reference proteome</keyword>
<dbReference type="GO" id="GO:0005737">
    <property type="term" value="C:cytoplasm"/>
    <property type="evidence" value="ECO:0007669"/>
    <property type="project" value="TreeGrafter"/>
</dbReference>
<dbReference type="InterPro" id="IPR018321">
    <property type="entry name" value="Glucosamine6P_isomerase_CS"/>
</dbReference>
<comment type="function">
    <text evidence="4">Catalyzes the reversible isomerization-deamination of glucosamine 6-phosphate (GlcN6P) to form fructose 6-phosphate (Fru6P) and ammonium ion.</text>
</comment>
<evidence type="ECO:0000256" key="3">
    <source>
        <dbReference type="ARBA" id="ARBA00023277"/>
    </source>
</evidence>
<dbReference type="GO" id="GO:0006046">
    <property type="term" value="P:N-acetylglucosamine catabolic process"/>
    <property type="evidence" value="ECO:0007669"/>
    <property type="project" value="UniProtKB-UniRule"/>
</dbReference>
<dbReference type="InterPro" id="IPR004547">
    <property type="entry name" value="Glucosamine6P_isomerase"/>
</dbReference>
<dbReference type="GO" id="GO:0006043">
    <property type="term" value="P:glucosamine catabolic process"/>
    <property type="evidence" value="ECO:0007669"/>
    <property type="project" value="TreeGrafter"/>
</dbReference>
<dbReference type="PROSITE" id="PS01161">
    <property type="entry name" value="GLC_GALNAC_ISOMERASE"/>
    <property type="match status" value="1"/>
</dbReference>
<dbReference type="Proteomes" id="UP000182015">
    <property type="component" value="Unassembled WGS sequence"/>
</dbReference>
<accession>A0A1L8MMZ2</accession>
<evidence type="ECO:0000256" key="1">
    <source>
        <dbReference type="ARBA" id="ARBA00000644"/>
    </source>
</evidence>
<evidence type="ECO:0000256" key="2">
    <source>
        <dbReference type="ARBA" id="ARBA00022801"/>
    </source>
</evidence>
<keyword evidence="2 4" id="KW-0378">Hydrolase</keyword>
<feature type="active site" description="For ring-opening step" evidence="4">
    <location>
        <position position="128"/>
    </location>
</feature>
<dbReference type="SUPFAM" id="SSF100950">
    <property type="entry name" value="NagB/RpiA/CoA transferase-like"/>
    <property type="match status" value="1"/>
</dbReference>
<dbReference type="Pfam" id="PF01182">
    <property type="entry name" value="Glucosamine_iso"/>
    <property type="match status" value="1"/>
</dbReference>
<dbReference type="GO" id="GO:0019262">
    <property type="term" value="P:N-acetylneuraminate catabolic process"/>
    <property type="evidence" value="ECO:0007669"/>
    <property type="project" value="UniProtKB-UniRule"/>
</dbReference>
<dbReference type="EMBL" id="LZDD01000001">
    <property type="protein sequence ID" value="OJF72109.1"/>
    <property type="molecule type" value="Genomic_DNA"/>
</dbReference>
<dbReference type="HAMAP" id="MF_01241">
    <property type="entry name" value="GlcN6P_deamin"/>
    <property type="match status" value="1"/>
</dbReference>
<feature type="active site" description="For ring-opening step" evidence="4">
    <location>
        <position position="135"/>
    </location>
</feature>
<dbReference type="Gene3D" id="3.40.50.1360">
    <property type="match status" value="1"/>
</dbReference>
<dbReference type="GO" id="GO:0005975">
    <property type="term" value="P:carbohydrate metabolic process"/>
    <property type="evidence" value="ECO:0007669"/>
    <property type="project" value="InterPro"/>
</dbReference>
<comment type="pathway">
    <text evidence="4">Amino-sugar metabolism; N-acetylneuraminate degradation; D-fructose 6-phosphate from N-acetylneuraminate: step 5/5.</text>
</comment>
<name>A0A1L8MMZ2_9STRE</name>
<protein>
    <recommendedName>
        <fullName evidence="4">Glucosamine-6-phosphate deaminase</fullName>
        <ecNumber evidence="4">3.5.99.6</ecNumber>
    </recommendedName>
    <alternativeName>
        <fullName evidence="4">GlcN6P deaminase</fullName>
        <shortName evidence="4">GNPDA</shortName>
    </alternativeName>
    <alternativeName>
        <fullName evidence="4">Glucosamine-6-phosphate isomerase</fullName>
    </alternativeName>
</protein>
<feature type="active site" description="Proton acceptor; for ring-opening step" evidence="4">
    <location>
        <position position="130"/>
    </location>
</feature>
<dbReference type="GO" id="GO:0042802">
    <property type="term" value="F:identical protein binding"/>
    <property type="evidence" value="ECO:0007669"/>
    <property type="project" value="TreeGrafter"/>
</dbReference>
<gene>
    <name evidence="4" type="primary">nagB</name>
    <name evidence="6" type="ORF">A9Q68_00790</name>
</gene>
<dbReference type="InterPro" id="IPR037171">
    <property type="entry name" value="NagB/RpiA_transferase-like"/>
</dbReference>
<proteinExistence type="inferred from homology"/>
<evidence type="ECO:0000313" key="6">
    <source>
        <dbReference type="EMBL" id="OJF72109.1"/>
    </source>
</evidence>
<evidence type="ECO:0000313" key="7">
    <source>
        <dbReference type="Proteomes" id="UP000182015"/>
    </source>
</evidence>
<dbReference type="OrthoDB" id="9791139at2"/>
<comment type="similarity">
    <text evidence="4">Belongs to the glucosamine/galactosamine-6-phosphate isomerase family. NagB subfamily.</text>
</comment>
<dbReference type="PANTHER" id="PTHR11280:SF5">
    <property type="entry name" value="GLUCOSAMINE-6-PHOSPHATE ISOMERASE"/>
    <property type="match status" value="1"/>
</dbReference>